<dbReference type="GO" id="GO:0003690">
    <property type="term" value="F:double-stranded DNA binding"/>
    <property type="evidence" value="ECO:0007669"/>
    <property type="project" value="TreeGrafter"/>
</dbReference>
<dbReference type="AlphaFoldDB" id="A0A5N3VXC8"/>
<reference evidence="2 3" key="1">
    <citation type="submission" date="2019-06" db="EMBL/GenBank/DDBJ databases">
        <title>Discovery of a novel chromosome fission-fusion reversal in muntjac.</title>
        <authorList>
            <person name="Mudd A.B."/>
            <person name="Bredeson J.V."/>
            <person name="Baum R."/>
            <person name="Hockemeyer D."/>
            <person name="Rokhsar D.S."/>
        </authorList>
    </citation>
    <scope>NUCLEOTIDE SEQUENCE [LARGE SCALE GENOMIC DNA]</scope>
    <source>
        <strain evidence="2">UCam_UCB_Mr</strain>
        <tissue evidence="2">Fibroblast cell line</tissue>
    </source>
</reference>
<dbReference type="EMBL" id="VCEB01000229">
    <property type="protein sequence ID" value="KAB0353886.1"/>
    <property type="molecule type" value="Genomic_DNA"/>
</dbReference>
<dbReference type="Gene3D" id="1.10.10.1450">
    <property type="match status" value="1"/>
</dbReference>
<dbReference type="InterPro" id="IPR036397">
    <property type="entry name" value="RNaseH_sf"/>
</dbReference>
<feature type="domain" description="Mos1 transposase HTH" evidence="1">
    <location>
        <begin position="23"/>
        <end position="72"/>
    </location>
</feature>
<comment type="caution">
    <text evidence="2">The sequence shown here is derived from an EMBL/GenBank/DDBJ whole genome shotgun (WGS) entry which is preliminary data.</text>
</comment>
<dbReference type="GO" id="GO:0005634">
    <property type="term" value="C:nucleus"/>
    <property type="evidence" value="ECO:0007669"/>
    <property type="project" value="TreeGrafter"/>
</dbReference>
<dbReference type="GO" id="GO:0046975">
    <property type="term" value="F:histone H3K36 methyltransferase activity"/>
    <property type="evidence" value="ECO:0007669"/>
    <property type="project" value="TreeGrafter"/>
</dbReference>
<accession>A0A5N3VXC8</accession>
<dbReference type="GO" id="GO:0044547">
    <property type="term" value="F:DNA topoisomerase binding"/>
    <property type="evidence" value="ECO:0007669"/>
    <property type="project" value="TreeGrafter"/>
</dbReference>
<evidence type="ECO:0000313" key="2">
    <source>
        <dbReference type="EMBL" id="KAB0353886.1"/>
    </source>
</evidence>
<dbReference type="GO" id="GO:0015074">
    <property type="term" value="P:DNA integration"/>
    <property type="evidence" value="ECO:0007669"/>
    <property type="project" value="TreeGrafter"/>
</dbReference>
<dbReference type="GO" id="GO:0042800">
    <property type="term" value="F:histone H3K4 methyltransferase activity"/>
    <property type="evidence" value="ECO:0007669"/>
    <property type="project" value="TreeGrafter"/>
</dbReference>
<dbReference type="Pfam" id="PF01359">
    <property type="entry name" value="Transposase_1"/>
    <property type="match status" value="1"/>
</dbReference>
<dbReference type="GO" id="GO:0000793">
    <property type="term" value="C:condensed chromosome"/>
    <property type="evidence" value="ECO:0007669"/>
    <property type="project" value="TreeGrafter"/>
</dbReference>
<dbReference type="PANTHER" id="PTHR46060:SF2">
    <property type="entry name" value="HISTONE-LYSINE N-METHYLTRANSFERASE SETMAR"/>
    <property type="match status" value="1"/>
</dbReference>
<dbReference type="PANTHER" id="PTHR46060">
    <property type="entry name" value="MARINER MOS1 TRANSPOSASE-LIKE PROTEIN"/>
    <property type="match status" value="1"/>
</dbReference>
<dbReference type="Proteomes" id="UP000326062">
    <property type="component" value="Unassembled WGS sequence"/>
</dbReference>
<sequence length="290" mass="34407">MKDKLNLGRDYSDNSTREIMFDKKQMRVIFLFEFKMGHKTVEATHNINNTIGPGTTKEQIVQRWIKKFWKGDKALEDEKHHGWLLELILLQLTTQEVARQLNINFPIFIWHLNQIGKVKKLYMWVPHELTTDQKQVIVLKFYKTTSKHQLSGWTHKKLQNTSQNQTCTRKKAMATVWWSAASLIHCSFLNPGKTITSERYAQQIYEIHRKLMGPVFLHDNDWPYIAQPLFLKLNELGYEVLSHLPYSPDLLFFQEKCFHKTETENAFQEELNKLISHWQKCADCNDSYFD</sequence>
<dbReference type="Pfam" id="PF17906">
    <property type="entry name" value="HTH_48"/>
    <property type="match status" value="1"/>
</dbReference>
<evidence type="ECO:0000259" key="1">
    <source>
        <dbReference type="Pfam" id="PF17906"/>
    </source>
</evidence>
<dbReference type="GO" id="GO:0000729">
    <property type="term" value="P:DNA double-strand break processing"/>
    <property type="evidence" value="ECO:0007669"/>
    <property type="project" value="TreeGrafter"/>
</dbReference>
<dbReference type="InterPro" id="IPR041426">
    <property type="entry name" value="Mos1_HTH"/>
</dbReference>
<dbReference type="GO" id="GO:0003697">
    <property type="term" value="F:single-stranded DNA binding"/>
    <property type="evidence" value="ECO:0007669"/>
    <property type="project" value="TreeGrafter"/>
</dbReference>
<keyword evidence="3" id="KW-1185">Reference proteome</keyword>
<organism evidence="2 3">
    <name type="scientific">Muntiacus reevesi</name>
    <name type="common">Reeves' muntjac</name>
    <name type="synonym">Cervus reevesi</name>
    <dbReference type="NCBI Taxonomy" id="9886"/>
    <lineage>
        <taxon>Eukaryota</taxon>
        <taxon>Metazoa</taxon>
        <taxon>Chordata</taxon>
        <taxon>Craniata</taxon>
        <taxon>Vertebrata</taxon>
        <taxon>Euteleostomi</taxon>
        <taxon>Mammalia</taxon>
        <taxon>Eutheria</taxon>
        <taxon>Laurasiatheria</taxon>
        <taxon>Artiodactyla</taxon>
        <taxon>Ruminantia</taxon>
        <taxon>Pecora</taxon>
        <taxon>Cervidae</taxon>
        <taxon>Muntiacinae</taxon>
        <taxon>Muntiacus</taxon>
    </lineage>
</organism>
<dbReference type="GO" id="GO:0000014">
    <property type="term" value="F:single-stranded DNA endodeoxyribonuclease activity"/>
    <property type="evidence" value="ECO:0007669"/>
    <property type="project" value="TreeGrafter"/>
</dbReference>
<dbReference type="InterPro" id="IPR052709">
    <property type="entry name" value="Transposase-MT_Hybrid"/>
</dbReference>
<protein>
    <recommendedName>
        <fullName evidence="1">Mos1 transposase HTH domain-containing protein</fullName>
    </recommendedName>
</protein>
<dbReference type="GO" id="GO:0031297">
    <property type="term" value="P:replication fork processing"/>
    <property type="evidence" value="ECO:0007669"/>
    <property type="project" value="TreeGrafter"/>
</dbReference>
<gene>
    <name evidence="2" type="ORF">FD755_023420</name>
</gene>
<dbReference type="GO" id="GO:0035861">
    <property type="term" value="C:site of double-strand break"/>
    <property type="evidence" value="ECO:0007669"/>
    <property type="project" value="TreeGrafter"/>
</dbReference>
<dbReference type="InterPro" id="IPR001888">
    <property type="entry name" value="Transposase_1"/>
</dbReference>
<proteinExistence type="predicted"/>
<dbReference type="Gene3D" id="3.30.420.10">
    <property type="entry name" value="Ribonuclease H-like superfamily/Ribonuclease H"/>
    <property type="match status" value="1"/>
</dbReference>
<evidence type="ECO:0000313" key="3">
    <source>
        <dbReference type="Proteomes" id="UP000326062"/>
    </source>
</evidence>
<dbReference type="GO" id="GO:0044774">
    <property type="term" value="P:mitotic DNA integrity checkpoint signaling"/>
    <property type="evidence" value="ECO:0007669"/>
    <property type="project" value="TreeGrafter"/>
</dbReference>
<dbReference type="GO" id="GO:0006303">
    <property type="term" value="P:double-strand break repair via nonhomologous end joining"/>
    <property type="evidence" value="ECO:0007669"/>
    <property type="project" value="TreeGrafter"/>
</dbReference>
<name>A0A5N3VXC8_MUNRE</name>